<reference evidence="1" key="1">
    <citation type="submission" date="2023-05" db="EMBL/GenBank/DDBJ databases">
        <authorList>
            <consortium name="ELIXIR-Norway"/>
        </authorList>
    </citation>
    <scope>NUCLEOTIDE SEQUENCE</scope>
</reference>
<evidence type="ECO:0000313" key="1">
    <source>
        <dbReference type="EMBL" id="CAM9392769.1"/>
    </source>
</evidence>
<dbReference type="Proteomes" id="UP001162501">
    <property type="component" value="Chromosome 10"/>
</dbReference>
<organism evidence="1 2">
    <name type="scientific">Rangifer tarandus platyrhynchus</name>
    <name type="common">Svalbard reindeer</name>
    <dbReference type="NCBI Taxonomy" id="3082113"/>
    <lineage>
        <taxon>Eukaryota</taxon>
        <taxon>Metazoa</taxon>
        <taxon>Chordata</taxon>
        <taxon>Craniata</taxon>
        <taxon>Vertebrata</taxon>
        <taxon>Euteleostomi</taxon>
        <taxon>Mammalia</taxon>
        <taxon>Eutheria</taxon>
        <taxon>Laurasiatheria</taxon>
        <taxon>Artiodactyla</taxon>
        <taxon>Ruminantia</taxon>
        <taxon>Pecora</taxon>
        <taxon>Cervidae</taxon>
        <taxon>Odocoileinae</taxon>
        <taxon>Rangifer</taxon>
    </lineage>
</organism>
<protein>
    <submittedName>
        <fullName evidence="1">Uncharacterized protein</fullName>
    </submittedName>
</protein>
<reference evidence="1" key="2">
    <citation type="submission" date="2025-03" db="EMBL/GenBank/DDBJ databases">
        <authorList>
            <consortium name="ELIXIR-Norway"/>
            <consortium name="Elixir Norway"/>
        </authorList>
    </citation>
    <scope>NUCLEOTIDE SEQUENCE</scope>
</reference>
<sequence length="278" mass="29433">MVSESFQDLGAGDAASTASTTASPAPGTASHPYAGAPGDPVSLALGQPMVGVRDGKRVRTPRGLWAETGGDPETETEVFDEGMRRGTGPVQGAPPGKRPAGPPFRRGTIHMLPGTCWTLEFRSVLCLPVRFGQSPQPPQTLLGGQTKRPGVWVPRSGGCKLRSPIRPSRENPRADMSSAPAFRDETGLWEGREQPSKPASRGRPRSDESLGAAGFPPRPPPPRAPSRPRHTGASELACGPSALPSLHHPPPFNFRDEASPPWNSTDIYQAAHCEPGTQ</sequence>
<evidence type="ECO:0000313" key="2">
    <source>
        <dbReference type="Proteomes" id="UP001162501"/>
    </source>
</evidence>
<dbReference type="EMBL" id="OX596094">
    <property type="protein sequence ID" value="CAM9392769.1"/>
    <property type="molecule type" value="Genomic_DNA"/>
</dbReference>
<name>A0AC59Y528_RANTA</name>
<gene>
    <name evidence="1" type="ORF">MRATA1EN22A_LOCUS1883</name>
</gene>
<accession>A0AC59Y528</accession>
<proteinExistence type="predicted"/>